<protein>
    <submittedName>
        <fullName evidence="2">Aminoglycoside phosphotransferase family protein</fullName>
    </submittedName>
</protein>
<organism evidence="2 3">
    <name type="scientific">Streptomyces kunmingensis</name>
    <dbReference type="NCBI Taxonomy" id="68225"/>
    <lineage>
        <taxon>Bacteria</taxon>
        <taxon>Bacillati</taxon>
        <taxon>Actinomycetota</taxon>
        <taxon>Actinomycetes</taxon>
        <taxon>Kitasatosporales</taxon>
        <taxon>Streptomycetaceae</taxon>
        <taxon>Streptomyces</taxon>
    </lineage>
</organism>
<reference evidence="2 3" key="1">
    <citation type="submission" date="2022-10" db="EMBL/GenBank/DDBJ databases">
        <authorList>
            <person name="Xie J."/>
            <person name="Shen N."/>
        </authorList>
    </citation>
    <scope>NUCLEOTIDE SEQUENCE [LARGE SCALE GENOMIC DNA]</scope>
    <source>
        <strain evidence="2 3">DSM 41681</strain>
    </source>
</reference>
<feature type="domain" description="Aminoglycoside phosphotransferase" evidence="1">
    <location>
        <begin position="39"/>
        <end position="263"/>
    </location>
</feature>
<dbReference type="Proteomes" id="UP001352223">
    <property type="component" value="Unassembled WGS sequence"/>
</dbReference>
<dbReference type="EMBL" id="JAOZYB010000021">
    <property type="protein sequence ID" value="MEB3959610.1"/>
    <property type="molecule type" value="Genomic_DNA"/>
</dbReference>
<dbReference type="SUPFAM" id="SSF56112">
    <property type="entry name" value="Protein kinase-like (PK-like)"/>
    <property type="match status" value="1"/>
</dbReference>
<sequence length="311" mass="33919">MGVHKLHSDEADIDETLVRALVDEQFPRWAGLALRHVDSHGTSNVLFRLGDAYVIRLPRRSGSVPDFASERRWMPLLAARLPVAVPEPVAEGRPGHGFPYPWAVHRWLPGAIPDIGRLEKPEALAEDLAAFVDALRRIDTAGAPGAYRGRRPLAERDSDTRDVLGRLADTIDADTALAVWDAAVRAPRGPLPDVWLHSDLQPGNLLVDDGRLSAVIDFECMGTGDPAVDLIVAWYVLDAGARRVFRESLGRTDADTWARGRGWALTVAAHELAYYRESNPFMARTAARVIGEVLAEGGERPPLGSPAGTTD</sequence>
<comment type="caution">
    <text evidence="2">The sequence shown here is derived from an EMBL/GenBank/DDBJ whole genome shotgun (WGS) entry which is preliminary data.</text>
</comment>
<evidence type="ECO:0000313" key="2">
    <source>
        <dbReference type="EMBL" id="MEB3959610.1"/>
    </source>
</evidence>
<dbReference type="InterPro" id="IPR002575">
    <property type="entry name" value="Aminoglycoside_PTrfase"/>
</dbReference>
<dbReference type="Gene3D" id="3.30.200.20">
    <property type="entry name" value="Phosphorylase Kinase, domain 1"/>
    <property type="match status" value="1"/>
</dbReference>
<dbReference type="RefSeq" id="WP_324766590.1">
    <property type="nucleotide sequence ID" value="NZ_BAAATS010000006.1"/>
</dbReference>
<name>A0ABU6C5K9_9ACTN</name>
<dbReference type="InterPro" id="IPR051678">
    <property type="entry name" value="AGP_Transferase"/>
</dbReference>
<keyword evidence="3" id="KW-1185">Reference proteome</keyword>
<dbReference type="Pfam" id="PF01636">
    <property type="entry name" value="APH"/>
    <property type="match status" value="1"/>
</dbReference>
<dbReference type="PANTHER" id="PTHR21310">
    <property type="entry name" value="AMINOGLYCOSIDE PHOSPHOTRANSFERASE-RELATED-RELATED"/>
    <property type="match status" value="1"/>
</dbReference>
<proteinExistence type="predicted"/>
<dbReference type="CDD" id="cd05155">
    <property type="entry name" value="APH_ChoK_like_1"/>
    <property type="match status" value="1"/>
</dbReference>
<dbReference type="PANTHER" id="PTHR21310:SF42">
    <property type="entry name" value="BIFUNCTIONAL AAC_APH"/>
    <property type="match status" value="1"/>
</dbReference>
<dbReference type="InterPro" id="IPR011009">
    <property type="entry name" value="Kinase-like_dom_sf"/>
</dbReference>
<evidence type="ECO:0000259" key="1">
    <source>
        <dbReference type="Pfam" id="PF01636"/>
    </source>
</evidence>
<gene>
    <name evidence="2" type="ORF">OKJ48_04995</name>
</gene>
<evidence type="ECO:0000313" key="3">
    <source>
        <dbReference type="Proteomes" id="UP001352223"/>
    </source>
</evidence>
<accession>A0ABU6C5K9</accession>
<dbReference type="Gene3D" id="3.90.1200.10">
    <property type="match status" value="1"/>
</dbReference>